<evidence type="ECO:0008006" key="3">
    <source>
        <dbReference type="Google" id="ProtNLM"/>
    </source>
</evidence>
<name>A0ABS0ERA3_9FLAO</name>
<evidence type="ECO:0000313" key="1">
    <source>
        <dbReference type="EMBL" id="MBF8151316.1"/>
    </source>
</evidence>
<dbReference type="Proteomes" id="UP000611215">
    <property type="component" value="Unassembled WGS sequence"/>
</dbReference>
<accession>A0ABS0ERA3</accession>
<gene>
    <name evidence="1" type="ORF">ITJ86_15520</name>
</gene>
<sequence length="121" mass="13343">MILTLTACSSSDDSSSNNQYFNPPSWIQGTWTSEHGQNDFRFTSDDFCYILASYETCYKEGIESGHGAIEAIESITENSYEVGLSGGGTAASWSFIKISNTEIELVNPIEGIPNTLYYKIN</sequence>
<dbReference type="RefSeq" id="WP_195872572.1">
    <property type="nucleotide sequence ID" value="NZ_JADOET010000018.1"/>
</dbReference>
<organism evidence="1 2">
    <name type="scientific">Winogradskyella marina</name>
    <dbReference type="NCBI Taxonomy" id="2785530"/>
    <lineage>
        <taxon>Bacteria</taxon>
        <taxon>Pseudomonadati</taxon>
        <taxon>Bacteroidota</taxon>
        <taxon>Flavobacteriia</taxon>
        <taxon>Flavobacteriales</taxon>
        <taxon>Flavobacteriaceae</taxon>
        <taxon>Winogradskyella</taxon>
    </lineage>
</organism>
<comment type="caution">
    <text evidence="1">The sequence shown here is derived from an EMBL/GenBank/DDBJ whole genome shotgun (WGS) entry which is preliminary data.</text>
</comment>
<protein>
    <recommendedName>
        <fullName evidence="3">Lipocalin-like domain-containing protein</fullName>
    </recommendedName>
</protein>
<dbReference type="EMBL" id="JADOET010000018">
    <property type="protein sequence ID" value="MBF8151316.1"/>
    <property type="molecule type" value="Genomic_DNA"/>
</dbReference>
<evidence type="ECO:0000313" key="2">
    <source>
        <dbReference type="Proteomes" id="UP000611215"/>
    </source>
</evidence>
<keyword evidence="2" id="KW-1185">Reference proteome</keyword>
<proteinExistence type="predicted"/>
<reference evidence="1 2" key="1">
    <citation type="submission" date="2020-11" db="EMBL/GenBank/DDBJ databases">
        <title>Winogradskyella marina sp. nov., isolated from marine sediment.</title>
        <authorList>
            <person name="Bo J."/>
            <person name="Wang S."/>
            <person name="Song X."/>
            <person name="Du Z."/>
        </authorList>
    </citation>
    <scope>NUCLEOTIDE SEQUENCE [LARGE SCALE GENOMIC DNA]</scope>
    <source>
        <strain evidence="1 2">F6397</strain>
    </source>
</reference>